<dbReference type="InterPro" id="IPR013892">
    <property type="entry name" value="Cyt_c_biogenesis_Cmc1-like"/>
</dbReference>
<evidence type="ECO:0000256" key="5">
    <source>
        <dbReference type="SAM" id="Coils"/>
    </source>
</evidence>
<keyword evidence="3" id="KW-1015">Disulfide bond</keyword>
<proteinExistence type="inferred from homology"/>
<keyword evidence="2 4" id="KW-0496">Mitochondrion</keyword>
<dbReference type="PANTHER" id="PTHR22977">
    <property type="entry name" value="COX ASSEMBLY MITOCHONDRIAL PROTEIN"/>
    <property type="match status" value="1"/>
</dbReference>
<evidence type="ECO:0000256" key="1">
    <source>
        <dbReference type="ARBA" id="ARBA00007347"/>
    </source>
</evidence>
<evidence type="ECO:0000313" key="7">
    <source>
        <dbReference type="EMBL" id="CAG8983537.1"/>
    </source>
</evidence>
<protein>
    <recommendedName>
        <fullName evidence="4">COX assembly mitochondrial protein</fullName>
    </recommendedName>
</protein>
<feature type="coiled-coil region" evidence="5">
    <location>
        <begin position="73"/>
        <end position="105"/>
    </location>
</feature>
<evidence type="ECO:0000256" key="3">
    <source>
        <dbReference type="ARBA" id="ARBA00023157"/>
    </source>
</evidence>
<dbReference type="PANTHER" id="PTHR22977:SF1">
    <property type="entry name" value="COX ASSEMBLY MITOCHONDRIAL PROTEIN 2 HOMOLOG"/>
    <property type="match status" value="1"/>
</dbReference>
<name>A0A9N9QDH2_9HELO</name>
<keyword evidence="4" id="KW-0143">Chaperone</keyword>
<reference evidence="7" key="1">
    <citation type="submission" date="2021-07" db="EMBL/GenBank/DDBJ databases">
        <authorList>
            <person name="Durling M."/>
        </authorList>
    </citation>
    <scope>NUCLEOTIDE SEQUENCE</scope>
</reference>
<evidence type="ECO:0000256" key="2">
    <source>
        <dbReference type="ARBA" id="ARBA00023128"/>
    </source>
</evidence>
<comment type="similarity">
    <text evidence="1 4">Belongs to the CMC family.</text>
</comment>
<comment type="function">
    <text evidence="4">Required for mitochondrial cytochrome c oxidase (COX) assembly and respiration.</text>
</comment>
<evidence type="ECO:0000313" key="8">
    <source>
        <dbReference type="Proteomes" id="UP000701801"/>
    </source>
</evidence>
<comment type="subcellular location">
    <subcellularLocation>
        <location evidence="4">Mitochondrion inner membrane</location>
    </subcellularLocation>
</comment>
<keyword evidence="8" id="KW-1185">Reference proteome</keyword>
<keyword evidence="5" id="KW-0175">Coiled coil</keyword>
<evidence type="ECO:0000256" key="6">
    <source>
        <dbReference type="SAM" id="MobiDB-lite"/>
    </source>
</evidence>
<dbReference type="AlphaFoldDB" id="A0A9N9QDH2"/>
<dbReference type="Proteomes" id="UP000701801">
    <property type="component" value="Unassembled WGS sequence"/>
</dbReference>
<dbReference type="Pfam" id="PF08583">
    <property type="entry name" value="Cmc1"/>
    <property type="match status" value="1"/>
</dbReference>
<sequence length="106" mass="12301">MTRAHQAQALTQSLRLPEYPDLRSPNMHPHLHTKDNTACAEVMDALDECHARGFLWKSMGMCNSAKTAVNKCLRAQRLERTRINREKAKEKNKEIREKWKEIDANS</sequence>
<gene>
    <name evidence="7" type="ORF">HYALB_00004337</name>
</gene>
<dbReference type="GO" id="GO:0005743">
    <property type="term" value="C:mitochondrial inner membrane"/>
    <property type="evidence" value="ECO:0007669"/>
    <property type="project" value="UniProtKB-SubCell"/>
</dbReference>
<dbReference type="PROSITE" id="PS51808">
    <property type="entry name" value="CHCH"/>
    <property type="match status" value="1"/>
</dbReference>
<dbReference type="EMBL" id="CAJVRM010000727">
    <property type="protein sequence ID" value="CAG8983537.1"/>
    <property type="molecule type" value="Genomic_DNA"/>
</dbReference>
<accession>A0A9N9QDH2</accession>
<keyword evidence="4" id="KW-0999">Mitochondrion inner membrane</keyword>
<feature type="region of interest" description="Disordered" evidence="6">
    <location>
        <begin position="1"/>
        <end position="30"/>
    </location>
</feature>
<keyword evidence="4" id="KW-0472">Membrane</keyword>
<comment type="caution">
    <text evidence="7">The sequence shown here is derived from an EMBL/GenBank/DDBJ whole genome shotgun (WGS) entry which is preliminary data.</text>
</comment>
<organism evidence="7 8">
    <name type="scientific">Hymenoscyphus albidus</name>
    <dbReference type="NCBI Taxonomy" id="595503"/>
    <lineage>
        <taxon>Eukaryota</taxon>
        <taxon>Fungi</taxon>
        <taxon>Dikarya</taxon>
        <taxon>Ascomycota</taxon>
        <taxon>Pezizomycotina</taxon>
        <taxon>Leotiomycetes</taxon>
        <taxon>Helotiales</taxon>
        <taxon>Helotiaceae</taxon>
        <taxon>Hymenoscyphus</taxon>
    </lineage>
</organism>
<evidence type="ECO:0000256" key="4">
    <source>
        <dbReference type="RuleBase" id="RU364104"/>
    </source>
</evidence>